<dbReference type="Proteomes" id="UP000298585">
    <property type="component" value="Chromosome"/>
</dbReference>
<evidence type="ECO:0000256" key="7">
    <source>
        <dbReference type="ARBA" id="ARBA00022795"/>
    </source>
</evidence>
<comment type="function">
    <text evidence="1 13">Plays a role in the flagellum-specific transport system.</text>
</comment>
<feature type="transmembrane region" description="Helical" evidence="13">
    <location>
        <begin position="317"/>
        <end position="342"/>
    </location>
</feature>
<dbReference type="InterPro" id="IPR005837">
    <property type="entry name" value="FliP"/>
</dbReference>
<comment type="similarity">
    <text evidence="2 13">Belongs to the FliP/MopC/SpaP family.</text>
</comment>
<evidence type="ECO:0000256" key="12">
    <source>
        <dbReference type="ARBA" id="ARBA00023225"/>
    </source>
</evidence>
<feature type="transmembrane region" description="Helical" evidence="13">
    <location>
        <begin position="354"/>
        <end position="375"/>
    </location>
</feature>
<accession>A0A4D6YAL0</accession>
<keyword evidence="5 13" id="KW-1003">Cell membrane</keyword>
<feature type="transmembrane region" description="Helical" evidence="13">
    <location>
        <begin position="23"/>
        <end position="44"/>
    </location>
</feature>
<feature type="transmembrane region" description="Helical" evidence="13">
    <location>
        <begin position="176"/>
        <end position="209"/>
    </location>
</feature>
<dbReference type="OrthoDB" id="9805111at2"/>
<dbReference type="PANTHER" id="PTHR30587">
    <property type="entry name" value="FLAGELLAR BIOSYNTHETIC PROTEIN FLIP"/>
    <property type="match status" value="1"/>
</dbReference>
<dbReference type="PANTHER" id="PTHR30587:SF0">
    <property type="entry name" value="FLAGELLAR BIOSYNTHETIC PROTEIN FLIP"/>
    <property type="match status" value="1"/>
</dbReference>
<keyword evidence="4 13" id="KW-0813">Transport</keyword>
<evidence type="ECO:0000256" key="11">
    <source>
        <dbReference type="ARBA" id="ARBA00023143"/>
    </source>
</evidence>
<dbReference type="GO" id="GO:0009306">
    <property type="term" value="P:protein secretion"/>
    <property type="evidence" value="ECO:0007669"/>
    <property type="project" value="UniProtKB-UniRule"/>
</dbReference>
<dbReference type="EMBL" id="CP034855">
    <property type="protein sequence ID" value="QCI25313.1"/>
    <property type="molecule type" value="Genomic_DNA"/>
</dbReference>
<keyword evidence="6 13" id="KW-0812">Transmembrane</keyword>
<evidence type="ECO:0000256" key="4">
    <source>
        <dbReference type="ARBA" id="ARBA00022448"/>
    </source>
</evidence>
<comment type="subcellular location">
    <subcellularLocation>
        <location evidence="13">Cell membrane</location>
        <topology evidence="13">Multi-pass membrane protein</topology>
    </subcellularLocation>
    <subcellularLocation>
        <location evidence="13">Bacterial flagellum basal body</location>
    </subcellularLocation>
</comment>
<dbReference type="NCBIfam" id="TIGR01103">
    <property type="entry name" value="fliP"/>
    <property type="match status" value="1"/>
</dbReference>
<evidence type="ECO:0000256" key="3">
    <source>
        <dbReference type="ARBA" id="ARBA00021714"/>
    </source>
</evidence>
<dbReference type="NCBIfam" id="NF009438">
    <property type="entry name" value="PRK12797.1"/>
    <property type="match status" value="1"/>
</dbReference>
<dbReference type="GO" id="GO:0044781">
    <property type="term" value="P:bacterial-type flagellum organization"/>
    <property type="evidence" value="ECO:0007669"/>
    <property type="project" value="UniProtKB-UniRule"/>
</dbReference>
<evidence type="ECO:0000256" key="2">
    <source>
        <dbReference type="ARBA" id="ARBA00006257"/>
    </source>
</evidence>
<dbReference type="Pfam" id="PF00813">
    <property type="entry name" value="FliP"/>
    <property type="match status" value="1"/>
</dbReference>
<keyword evidence="14" id="KW-0969">Cilium</keyword>
<dbReference type="PROSITE" id="PS01061">
    <property type="entry name" value="FLIP_2"/>
    <property type="match status" value="1"/>
</dbReference>
<keyword evidence="10 13" id="KW-0472">Membrane</keyword>
<evidence type="ECO:0000313" key="15">
    <source>
        <dbReference type="Proteomes" id="UP000298585"/>
    </source>
</evidence>
<dbReference type="InterPro" id="IPR022781">
    <property type="entry name" value="Flagellar_biosynth_FliO"/>
</dbReference>
<keyword evidence="9 13" id="KW-1133">Transmembrane helix</keyword>
<evidence type="ECO:0000256" key="6">
    <source>
        <dbReference type="ARBA" id="ARBA00022692"/>
    </source>
</evidence>
<feature type="transmembrane region" description="Helical" evidence="13">
    <location>
        <begin position="137"/>
        <end position="156"/>
    </location>
</feature>
<reference evidence="14 15" key="2">
    <citation type="submission" date="2019-05" db="EMBL/GenBank/DDBJ databases">
        <title>Genome evolution of the obligate endosymbiont Buchnera aphidicola.</title>
        <authorList>
            <person name="Moran N.A."/>
        </authorList>
    </citation>
    <scope>NUCLEOTIDE SEQUENCE [LARGE SCALE GENOMIC DNA]</scope>
    <source>
        <strain evidence="14 15">Sav</strain>
    </source>
</reference>
<dbReference type="Pfam" id="PF04347">
    <property type="entry name" value="FliO"/>
    <property type="match status" value="1"/>
</dbReference>
<reference evidence="14 15" key="1">
    <citation type="submission" date="2018-12" db="EMBL/GenBank/DDBJ databases">
        <authorList>
            <person name="Chong R.A."/>
        </authorList>
    </citation>
    <scope>NUCLEOTIDE SEQUENCE [LARGE SCALE GENOMIC DNA]</scope>
    <source>
        <strain evidence="14 15">Sav</strain>
    </source>
</reference>
<evidence type="ECO:0000256" key="10">
    <source>
        <dbReference type="ARBA" id="ARBA00023136"/>
    </source>
</evidence>
<dbReference type="PROSITE" id="PS01060">
    <property type="entry name" value="FLIP_1"/>
    <property type="match status" value="1"/>
</dbReference>
<dbReference type="InterPro" id="IPR005838">
    <property type="entry name" value="T3SS_IM_P"/>
</dbReference>
<name>A0A4D6YAL0_9GAMM</name>
<organism evidence="14 15">
    <name type="scientific">Buchnera aphidicola</name>
    <name type="common">Sitobion avenae</name>
    <dbReference type="NCBI Taxonomy" id="571428"/>
    <lineage>
        <taxon>Bacteria</taxon>
        <taxon>Pseudomonadati</taxon>
        <taxon>Pseudomonadota</taxon>
        <taxon>Gammaproteobacteria</taxon>
        <taxon>Enterobacterales</taxon>
        <taxon>Erwiniaceae</taxon>
        <taxon>Buchnera</taxon>
    </lineage>
</organism>
<keyword evidence="8 13" id="KW-0653">Protein transport</keyword>
<evidence type="ECO:0000313" key="14">
    <source>
        <dbReference type="EMBL" id="QCI25313.1"/>
    </source>
</evidence>
<protein>
    <recommendedName>
        <fullName evidence="3 13">Flagellar biosynthetic protein FliP</fullName>
    </recommendedName>
</protein>
<keyword evidence="14" id="KW-0282">Flagellum</keyword>
<evidence type="ECO:0000256" key="1">
    <source>
        <dbReference type="ARBA" id="ARBA00003663"/>
    </source>
</evidence>
<evidence type="ECO:0000256" key="9">
    <source>
        <dbReference type="ARBA" id="ARBA00022989"/>
    </source>
</evidence>
<keyword evidence="11" id="KW-0975">Bacterial flagellum</keyword>
<dbReference type="PRINTS" id="PR00951">
    <property type="entry name" value="FLGBIOSNFLIP"/>
</dbReference>
<evidence type="ECO:0000256" key="5">
    <source>
        <dbReference type="ARBA" id="ARBA00022475"/>
    </source>
</evidence>
<dbReference type="AlphaFoldDB" id="A0A4D6YAL0"/>
<keyword evidence="14" id="KW-0966">Cell projection</keyword>
<dbReference type="PRINTS" id="PR01302">
    <property type="entry name" value="TYPE3IMPPROT"/>
</dbReference>
<dbReference type="GO" id="GO:0005886">
    <property type="term" value="C:plasma membrane"/>
    <property type="evidence" value="ECO:0007669"/>
    <property type="project" value="UniProtKB-SubCell"/>
</dbReference>
<sequence length="380" mass="43601">MENNLFFQLISNTFQTIFNSPEFFKIISSLSEIILLILILSWILKKISVFRINNKISHVKIIDRLSIGSQQSIILIEVEKVRLVLGVTTKNITHLYTYPYVLKNEPINKAIDDTLFQNSFFNRYLKNFSKISWKKTMFYRIIPFLFLLFFCPTVRAEIPGLTSHILNDGGQTWSVPVQTLVFLTSLTFLPAFLLMMTSFTRIVIVFGLLRNALGTPYAPPNQILLGLALFLTFFIMSPTFDKIYKDAYIPFSEEKINMEDAILKGSVPLKKFMLNQTRIPDLELFSKLANISYYKNKNDIPMRILLPSFITSELKTAFQIGFTIFIPFLIIDLVVASVLMALGMMMVPPSTISLPFKLMLFVLVDGWQLLITSLAQSFNT</sequence>
<dbReference type="GO" id="GO:0009425">
    <property type="term" value="C:bacterial-type flagellum basal body"/>
    <property type="evidence" value="ECO:0007669"/>
    <property type="project" value="UniProtKB-SubCell"/>
</dbReference>
<gene>
    <name evidence="13 14" type="primary">fliP</name>
    <name evidence="14" type="ORF">D9V77_00405</name>
</gene>
<proteinExistence type="inferred from homology"/>
<keyword evidence="7 13" id="KW-1005">Bacterial flagellum biogenesis</keyword>
<evidence type="ECO:0000256" key="8">
    <source>
        <dbReference type="ARBA" id="ARBA00022927"/>
    </source>
</evidence>
<keyword evidence="12 13" id="KW-1006">Bacterial flagellum protein export</keyword>
<evidence type="ECO:0000256" key="13">
    <source>
        <dbReference type="RuleBase" id="RU362069"/>
    </source>
</evidence>
<dbReference type="NCBIfam" id="TIGR03500">
    <property type="entry name" value="FliO_TIGR"/>
    <property type="match status" value="1"/>
</dbReference>
<feature type="transmembrane region" description="Helical" evidence="13">
    <location>
        <begin position="221"/>
        <end position="240"/>
    </location>
</feature>